<dbReference type="OrthoDB" id="6359816at2759"/>
<dbReference type="InterPro" id="IPR011333">
    <property type="entry name" value="SKP1/BTB/POZ_sf"/>
</dbReference>
<gene>
    <name evidence="2" type="ORF">MVEN_00291500</name>
</gene>
<dbReference type="Pfam" id="PF00651">
    <property type="entry name" value="BTB"/>
    <property type="match status" value="1"/>
</dbReference>
<reference evidence="2" key="1">
    <citation type="submission" date="2020-05" db="EMBL/GenBank/DDBJ databases">
        <title>Mycena genomes resolve the evolution of fungal bioluminescence.</title>
        <authorList>
            <person name="Tsai I.J."/>
        </authorList>
    </citation>
    <scope>NUCLEOTIDE SEQUENCE</scope>
    <source>
        <strain evidence="2">CCC161011</strain>
    </source>
</reference>
<dbReference type="EMBL" id="JACAZI010000002">
    <property type="protein sequence ID" value="KAF7369608.1"/>
    <property type="molecule type" value="Genomic_DNA"/>
</dbReference>
<name>A0A8H6YZX7_9AGAR</name>
<dbReference type="AlphaFoldDB" id="A0A8H6YZX7"/>
<dbReference type="Proteomes" id="UP000620124">
    <property type="component" value="Unassembled WGS sequence"/>
</dbReference>
<accession>A0A8H6YZX7</accession>
<evidence type="ECO:0000313" key="2">
    <source>
        <dbReference type="EMBL" id="KAF7369608.1"/>
    </source>
</evidence>
<organism evidence="2 3">
    <name type="scientific">Mycena venus</name>
    <dbReference type="NCBI Taxonomy" id="2733690"/>
    <lineage>
        <taxon>Eukaryota</taxon>
        <taxon>Fungi</taxon>
        <taxon>Dikarya</taxon>
        <taxon>Basidiomycota</taxon>
        <taxon>Agaricomycotina</taxon>
        <taxon>Agaricomycetes</taxon>
        <taxon>Agaricomycetidae</taxon>
        <taxon>Agaricales</taxon>
        <taxon>Marasmiineae</taxon>
        <taxon>Mycenaceae</taxon>
        <taxon>Mycena</taxon>
    </lineage>
</organism>
<dbReference type="Gene3D" id="3.30.710.10">
    <property type="entry name" value="Potassium Channel Kv1.1, Chain A"/>
    <property type="match status" value="1"/>
</dbReference>
<protein>
    <submittedName>
        <fullName evidence="2">BTB domain-containing protein</fullName>
    </submittedName>
</protein>
<evidence type="ECO:0000259" key="1">
    <source>
        <dbReference type="PROSITE" id="PS50097"/>
    </source>
</evidence>
<dbReference type="PROSITE" id="PS50097">
    <property type="entry name" value="BTB"/>
    <property type="match status" value="1"/>
</dbReference>
<dbReference type="InterPro" id="IPR000210">
    <property type="entry name" value="BTB/POZ_dom"/>
</dbReference>
<feature type="domain" description="BTB" evidence="1">
    <location>
        <begin position="29"/>
        <end position="92"/>
    </location>
</feature>
<evidence type="ECO:0000313" key="3">
    <source>
        <dbReference type="Proteomes" id="UP000620124"/>
    </source>
</evidence>
<sequence length="116" mass="12597">MSSLPPPSSLPADTVSVIVPTSPFHSPDTDVILRSSAGADFRSYRAVLSMVSPVFRDMFTLPQHTSASALPVVEVSETAAVLDRALRFFRPGAQPAVPTLNEPREILSILFQKYDI</sequence>
<comment type="caution">
    <text evidence="2">The sequence shown here is derived from an EMBL/GenBank/DDBJ whole genome shotgun (WGS) entry which is preliminary data.</text>
</comment>
<dbReference type="CDD" id="cd18186">
    <property type="entry name" value="BTB_POZ_ZBTB_KLHL-like"/>
    <property type="match status" value="1"/>
</dbReference>
<proteinExistence type="predicted"/>
<keyword evidence="3" id="KW-1185">Reference proteome</keyword>